<keyword evidence="2" id="KW-1185">Reference proteome</keyword>
<dbReference type="HOGENOM" id="CLU_084603_3_1_0"/>
<dbReference type="EMBL" id="FP929003">
    <property type="protein sequence ID" value="CBK42124.1"/>
    <property type="molecule type" value="Genomic_DNA"/>
</dbReference>
<dbReference type="KEGG" id="nde:NIDE2414"/>
<evidence type="ECO:0008006" key="3">
    <source>
        <dbReference type="Google" id="ProtNLM"/>
    </source>
</evidence>
<dbReference type="eggNOG" id="COG2062">
    <property type="taxonomic scope" value="Bacteria"/>
</dbReference>
<dbReference type="Proteomes" id="UP000001660">
    <property type="component" value="Chromosome"/>
</dbReference>
<dbReference type="InterPro" id="IPR013078">
    <property type="entry name" value="His_Pase_superF_clade-1"/>
</dbReference>
<protein>
    <recommendedName>
        <fullName evidence="3">Phosphohistidine phosphatase SixA</fullName>
    </recommendedName>
</protein>
<evidence type="ECO:0000313" key="1">
    <source>
        <dbReference type="EMBL" id="CBK42124.1"/>
    </source>
</evidence>
<dbReference type="Pfam" id="PF00300">
    <property type="entry name" value="His_Phos_1"/>
    <property type="match status" value="1"/>
</dbReference>
<organism evidence="1 2">
    <name type="scientific">Nitrospira defluvii</name>
    <dbReference type="NCBI Taxonomy" id="330214"/>
    <lineage>
        <taxon>Bacteria</taxon>
        <taxon>Pseudomonadati</taxon>
        <taxon>Nitrospirota</taxon>
        <taxon>Nitrospiria</taxon>
        <taxon>Nitrospirales</taxon>
        <taxon>Nitrospiraceae</taxon>
        <taxon>Nitrospira</taxon>
    </lineage>
</organism>
<reference evidence="1 2" key="1">
    <citation type="journal article" date="2010" name="Proc. Natl. Acad. Sci. U.S.A.">
        <title>A Nitrospira metagenome illuminates the physiology and evolution of globally important nitrite-oxidizing bacteria.</title>
        <authorList>
            <person name="Lucker S."/>
            <person name="Wagner M."/>
            <person name="Maixner F."/>
            <person name="Pelletier E."/>
            <person name="Koch H."/>
            <person name="Vacherie B."/>
            <person name="Rattei T."/>
            <person name="Sinninghe Damste J."/>
            <person name="Spieck E."/>
            <person name="Le Paslier D."/>
            <person name="Daims H."/>
        </authorList>
    </citation>
    <scope>NUCLEOTIDE SEQUENCE [LARGE SCALE GENOMIC DNA]</scope>
</reference>
<dbReference type="InterPro" id="IPR029033">
    <property type="entry name" value="His_PPase_superfam"/>
</dbReference>
<dbReference type="AlphaFoldDB" id="D8PFT7"/>
<accession>D8PFT7</accession>
<dbReference type="SUPFAM" id="SSF53254">
    <property type="entry name" value="Phosphoglycerate mutase-like"/>
    <property type="match status" value="1"/>
</dbReference>
<evidence type="ECO:0000313" key="2">
    <source>
        <dbReference type="Proteomes" id="UP000001660"/>
    </source>
</evidence>
<dbReference type="Gene3D" id="3.40.50.1240">
    <property type="entry name" value="Phosphoglycerate mutase-like"/>
    <property type="match status" value="1"/>
</dbReference>
<dbReference type="CDD" id="cd07067">
    <property type="entry name" value="HP_PGM_like"/>
    <property type="match status" value="1"/>
</dbReference>
<dbReference type="OrthoDB" id="9810154at2"/>
<proteinExistence type="predicted"/>
<sequence length="165" mass="17880">MDCLFFRHGIAIERQNWNGLEEDRPLTDQGAARTKESGKGLLKLRLRPTHILSSPLTRAHETAVILQSLIRSKPKIRICTELDPAAAPRALFSLLDALPADAVVLCVGHEPHLSLAAGILLTGKPCSGLSLKKAGACLMHIEESVKPAAGRLEWWLTAGQLRALA</sequence>
<dbReference type="STRING" id="330214.NIDE2414"/>
<gene>
    <name evidence="1" type="ORF">NIDE2414</name>
</gene>
<name>D8PFT7_9BACT</name>